<accession>A0A8T1TS47</accession>
<gene>
    <name evidence="1" type="ORF">JG687_00017194</name>
</gene>
<dbReference type="AlphaFoldDB" id="A0A8T1TS47"/>
<comment type="caution">
    <text evidence="1">The sequence shown here is derived from an EMBL/GenBank/DDBJ whole genome shotgun (WGS) entry which is preliminary data.</text>
</comment>
<evidence type="ECO:0000313" key="1">
    <source>
        <dbReference type="EMBL" id="KAG6945598.1"/>
    </source>
</evidence>
<dbReference type="EMBL" id="JAENGZ010001929">
    <property type="protein sequence ID" value="KAG6945598.1"/>
    <property type="molecule type" value="Genomic_DNA"/>
</dbReference>
<organism evidence="1 2">
    <name type="scientific">Phytophthora cactorum</name>
    <dbReference type="NCBI Taxonomy" id="29920"/>
    <lineage>
        <taxon>Eukaryota</taxon>
        <taxon>Sar</taxon>
        <taxon>Stramenopiles</taxon>
        <taxon>Oomycota</taxon>
        <taxon>Peronosporomycetes</taxon>
        <taxon>Peronosporales</taxon>
        <taxon>Peronosporaceae</taxon>
        <taxon>Phytophthora</taxon>
    </lineage>
</organism>
<sequence>MPERIGQSPTLVSQRVLPSRLLTLLCSPRLGISTPCWLKRMSKRRAAFARSMSQTKTWKTSTT</sequence>
<proteinExistence type="predicted"/>
<evidence type="ECO:0000313" key="2">
    <source>
        <dbReference type="Proteomes" id="UP000688947"/>
    </source>
</evidence>
<name>A0A8T1TS47_9STRA</name>
<protein>
    <submittedName>
        <fullName evidence="1">Uncharacterized protein</fullName>
    </submittedName>
</protein>
<reference evidence="1" key="1">
    <citation type="submission" date="2021-01" db="EMBL/GenBank/DDBJ databases">
        <title>Phytophthora aleatoria, a newly-described species from Pinus radiata is distinct from Phytophthora cactorum isolates based on comparative genomics.</title>
        <authorList>
            <person name="Mcdougal R."/>
            <person name="Panda P."/>
            <person name="Williams N."/>
            <person name="Studholme D.J."/>
        </authorList>
    </citation>
    <scope>NUCLEOTIDE SEQUENCE</scope>
    <source>
        <strain evidence="1">NZFS 3830</strain>
    </source>
</reference>
<dbReference type="Proteomes" id="UP000688947">
    <property type="component" value="Unassembled WGS sequence"/>
</dbReference>